<evidence type="ECO:0000256" key="2">
    <source>
        <dbReference type="SAM" id="Phobius"/>
    </source>
</evidence>
<keyword evidence="5" id="KW-1185">Reference proteome</keyword>
<dbReference type="InterPro" id="IPR010982">
    <property type="entry name" value="Lambda_DNA-bd_dom_sf"/>
</dbReference>
<proteinExistence type="predicted"/>
<dbReference type="Proteomes" id="UP001203004">
    <property type="component" value="Unassembled WGS sequence"/>
</dbReference>
<keyword evidence="2" id="KW-0472">Membrane</keyword>
<dbReference type="SUPFAM" id="SSF47413">
    <property type="entry name" value="lambda repressor-like DNA-binding domains"/>
    <property type="match status" value="1"/>
</dbReference>
<dbReference type="PANTHER" id="PTHR46558">
    <property type="entry name" value="TRACRIPTIONAL REGULATORY PROTEIN-RELATED-RELATED"/>
    <property type="match status" value="1"/>
</dbReference>
<organism evidence="4 5">
    <name type="scientific">Sporolactobacillus mangiferae</name>
    <dbReference type="NCBI Taxonomy" id="2940498"/>
    <lineage>
        <taxon>Bacteria</taxon>
        <taxon>Bacillati</taxon>
        <taxon>Bacillota</taxon>
        <taxon>Bacilli</taxon>
        <taxon>Bacillales</taxon>
        <taxon>Sporolactobacillaceae</taxon>
        <taxon>Sporolactobacillus</taxon>
    </lineage>
</organism>
<evidence type="ECO:0000313" key="5">
    <source>
        <dbReference type="Proteomes" id="UP001203004"/>
    </source>
</evidence>
<dbReference type="PROSITE" id="PS50943">
    <property type="entry name" value="HTH_CROC1"/>
    <property type="match status" value="1"/>
</dbReference>
<dbReference type="RefSeq" id="WP_249100990.1">
    <property type="nucleotide sequence ID" value="NZ_JAMAST010000008.1"/>
</dbReference>
<reference evidence="4 5" key="1">
    <citation type="submission" date="2022-05" db="EMBL/GenBank/DDBJ databases">
        <title>Sporolactobacillus sp nov CPB3-1, isolated from tree bark (Mangifera indica L.).</title>
        <authorList>
            <person name="Phuengjayaem S."/>
            <person name="Tanasupawat S."/>
        </authorList>
    </citation>
    <scope>NUCLEOTIDE SEQUENCE [LARGE SCALE GENOMIC DNA]</scope>
    <source>
        <strain evidence="4 5">CPB3-1</strain>
    </source>
</reference>
<protein>
    <submittedName>
        <fullName evidence="4">Helix-turn-helix domain-containing protein</fullName>
    </submittedName>
</protein>
<dbReference type="SMART" id="SM00530">
    <property type="entry name" value="HTH_XRE"/>
    <property type="match status" value="1"/>
</dbReference>
<comment type="caution">
    <text evidence="4">The sequence shown here is derived from an EMBL/GenBank/DDBJ whole genome shotgun (WGS) entry which is preliminary data.</text>
</comment>
<evidence type="ECO:0000256" key="1">
    <source>
        <dbReference type="ARBA" id="ARBA00023125"/>
    </source>
</evidence>
<evidence type="ECO:0000313" key="4">
    <source>
        <dbReference type="EMBL" id="MCL1631963.1"/>
    </source>
</evidence>
<keyword evidence="2" id="KW-0812">Transmembrane</keyword>
<dbReference type="EMBL" id="JAMAST010000008">
    <property type="protein sequence ID" value="MCL1631963.1"/>
    <property type="molecule type" value="Genomic_DNA"/>
</dbReference>
<keyword evidence="1" id="KW-0238">DNA-binding</keyword>
<keyword evidence="2" id="KW-1133">Transmembrane helix</keyword>
<feature type="transmembrane region" description="Helical" evidence="2">
    <location>
        <begin position="115"/>
        <end position="145"/>
    </location>
</feature>
<feature type="domain" description="HTH cro/C1-type" evidence="3">
    <location>
        <begin position="7"/>
        <end position="61"/>
    </location>
</feature>
<dbReference type="InterPro" id="IPR001387">
    <property type="entry name" value="Cro/C1-type_HTH"/>
</dbReference>
<sequence length="261" mass="27591">MSFQEKLRTLRKQQGMSQETLANELNVSRQAVSKWESGQSYPDMEKLIALSKRFETSIDSLVQDASPAEEKSSDSKTMIMRSHRLHYEYKSDRKLFGLPLIHVNIGSGLYVAKGIIAVGCVAIGLLSVGLLSLGVLCVGLLSLGLLSFGNLVLGVLLAVGGIAIGTLAIGGIAIGVFSLGGLSIGMFSIGGMAIASHVAIGEYAHGYVAVGRAVQGMETVVSSTQEGPMSDISAAEVQAAILKAYPHLWTPIIKGLTFIFH</sequence>
<dbReference type="Gene3D" id="1.10.260.40">
    <property type="entry name" value="lambda repressor-like DNA-binding domains"/>
    <property type="match status" value="1"/>
</dbReference>
<name>A0ABT0MBJ3_9BACL</name>
<accession>A0ABT0MBJ3</accession>
<dbReference type="Pfam" id="PF01381">
    <property type="entry name" value="HTH_3"/>
    <property type="match status" value="1"/>
</dbReference>
<feature type="transmembrane region" description="Helical" evidence="2">
    <location>
        <begin position="151"/>
        <end position="179"/>
    </location>
</feature>
<evidence type="ECO:0000259" key="3">
    <source>
        <dbReference type="PROSITE" id="PS50943"/>
    </source>
</evidence>
<dbReference type="PANTHER" id="PTHR46558:SF13">
    <property type="entry name" value="HTH-TYPE TRANSCRIPTIONAL REGULATOR IMMR"/>
    <property type="match status" value="1"/>
</dbReference>
<dbReference type="CDD" id="cd00093">
    <property type="entry name" value="HTH_XRE"/>
    <property type="match status" value="1"/>
</dbReference>
<gene>
    <name evidence="4" type="ORF">M3N64_08375</name>
</gene>